<sequence>MDPTRVGIEGLLCRGDPLWNSPERMSRAADTPAGRPAAFGEAIIEIQLYSIADSHSINRGKFLSDLQASAEVEPEEGVPTTLHRRYRARIVLLSIQTAIIKKFVCMYVRTCVRQPLETAEPRQPL</sequence>
<comment type="caution">
    <text evidence="1">The sequence shown here is derived from an EMBL/GenBank/DDBJ whole genome shotgun (WGS) entry which is preliminary data.</text>
</comment>
<protein>
    <submittedName>
        <fullName evidence="1">Uncharacterized protein</fullName>
    </submittedName>
</protein>
<accession>A0A4C1YHV4</accession>
<organism evidence="1 2">
    <name type="scientific">Eumeta variegata</name>
    <name type="common">Bagworm moth</name>
    <name type="synonym">Eumeta japonica</name>
    <dbReference type="NCBI Taxonomy" id="151549"/>
    <lineage>
        <taxon>Eukaryota</taxon>
        <taxon>Metazoa</taxon>
        <taxon>Ecdysozoa</taxon>
        <taxon>Arthropoda</taxon>
        <taxon>Hexapoda</taxon>
        <taxon>Insecta</taxon>
        <taxon>Pterygota</taxon>
        <taxon>Neoptera</taxon>
        <taxon>Endopterygota</taxon>
        <taxon>Lepidoptera</taxon>
        <taxon>Glossata</taxon>
        <taxon>Ditrysia</taxon>
        <taxon>Tineoidea</taxon>
        <taxon>Psychidae</taxon>
        <taxon>Oiketicinae</taxon>
        <taxon>Eumeta</taxon>
    </lineage>
</organism>
<proteinExistence type="predicted"/>
<keyword evidence="2" id="KW-1185">Reference proteome</keyword>
<dbReference type="AlphaFoldDB" id="A0A4C1YHV4"/>
<dbReference type="Proteomes" id="UP000299102">
    <property type="component" value="Unassembled WGS sequence"/>
</dbReference>
<reference evidence="1 2" key="1">
    <citation type="journal article" date="2019" name="Commun. Biol.">
        <title>The bagworm genome reveals a unique fibroin gene that provides high tensile strength.</title>
        <authorList>
            <person name="Kono N."/>
            <person name="Nakamura H."/>
            <person name="Ohtoshi R."/>
            <person name="Tomita M."/>
            <person name="Numata K."/>
            <person name="Arakawa K."/>
        </authorList>
    </citation>
    <scope>NUCLEOTIDE SEQUENCE [LARGE SCALE GENOMIC DNA]</scope>
</reference>
<evidence type="ECO:0000313" key="1">
    <source>
        <dbReference type="EMBL" id="GBP73925.1"/>
    </source>
</evidence>
<gene>
    <name evidence="1" type="ORF">EVAR_103151_1</name>
</gene>
<dbReference type="EMBL" id="BGZK01001192">
    <property type="protein sequence ID" value="GBP73925.1"/>
    <property type="molecule type" value="Genomic_DNA"/>
</dbReference>
<evidence type="ECO:0000313" key="2">
    <source>
        <dbReference type="Proteomes" id="UP000299102"/>
    </source>
</evidence>
<name>A0A4C1YHV4_EUMVA</name>